<gene>
    <name evidence="7" type="primary">gltX</name>
    <name evidence="10" type="ORF">UV74_C0013G0473</name>
</gene>
<dbReference type="GO" id="GO:0005524">
    <property type="term" value="F:ATP binding"/>
    <property type="evidence" value="ECO:0007669"/>
    <property type="project" value="UniProtKB-UniRule"/>
</dbReference>
<dbReference type="EC" id="6.1.1.17" evidence="7"/>
<dbReference type="GO" id="GO:0004818">
    <property type="term" value="F:glutamate-tRNA ligase activity"/>
    <property type="evidence" value="ECO:0007669"/>
    <property type="project" value="UniProtKB-UniRule"/>
</dbReference>
<comment type="caution">
    <text evidence="10">The sequence shown here is derived from an EMBL/GenBank/DDBJ whole genome shotgun (WGS) entry which is preliminary data.</text>
</comment>
<dbReference type="GO" id="GO:0000049">
    <property type="term" value="F:tRNA binding"/>
    <property type="evidence" value="ECO:0007669"/>
    <property type="project" value="InterPro"/>
</dbReference>
<dbReference type="EMBL" id="LCFQ01000013">
    <property type="protein sequence ID" value="KKS97351.1"/>
    <property type="molecule type" value="Genomic_DNA"/>
</dbReference>
<comment type="catalytic activity">
    <reaction evidence="7">
        <text>tRNA(Glu) + L-glutamate + ATP = L-glutamyl-tRNA(Glu) + AMP + diphosphate</text>
        <dbReference type="Rhea" id="RHEA:23540"/>
        <dbReference type="Rhea" id="RHEA-COMP:9663"/>
        <dbReference type="Rhea" id="RHEA-COMP:9680"/>
        <dbReference type="ChEBI" id="CHEBI:29985"/>
        <dbReference type="ChEBI" id="CHEBI:30616"/>
        <dbReference type="ChEBI" id="CHEBI:33019"/>
        <dbReference type="ChEBI" id="CHEBI:78442"/>
        <dbReference type="ChEBI" id="CHEBI:78520"/>
        <dbReference type="ChEBI" id="CHEBI:456215"/>
        <dbReference type="EC" id="6.1.1.17"/>
    </reaction>
</comment>
<evidence type="ECO:0000256" key="2">
    <source>
        <dbReference type="ARBA" id="ARBA00022598"/>
    </source>
</evidence>
<dbReference type="InterPro" id="IPR000924">
    <property type="entry name" value="Glu/Gln-tRNA-synth"/>
</dbReference>
<dbReference type="Gene3D" id="1.10.10.350">
    <property type="match status" value="1"/>
</dbReference>
<reference evidence="10 11" key="1">
    <citation type="journal article" date="2015" name="Nature">
        <title>rRNA introns, odd ribosomes, and small enigmatic genomes across a large radiation of phyla.</title>
        <authorList>
            <person name="Brown C.T."/>
            <person name="Hug L.A."/>
            <person name="Thomas B.C."/>
            <person name="Sharon I."/>
            <person name="Castelle C.J."/>
            <person name="Singh A."/>
            <person name="Wilkins M.J."/>
            <person name="Williams K.H."/>
            <person name="Banfield J.F."/>
        </authorList>
    </citation>
    <scope>NUCLEOTIDE SEQUENCE [LARGE SCALE GENOMIC DNA]</scope>
</reference>
<dbReference type="InterPro" id="IPR008925">
    <property type="entry name" value="aa_tRNA-synth_I_cd-bd_sf"/>
</dbReference>
<dbReference type="GO" id="GO:0008270">
    <property type="term" value="F:zinc ion binding"/>
    <property type="evidence" value="ECO:0007669"/>
    <property type="project" value="InterPro"/>
</dbReference>
<dbReference type="InterPro" id="IPR020751">
    <property type="entry name" value="aa-tRNA-synth_I_codon-bd_sub2"/>
</dbReference>
<evidence type="ECO:0000313" key="10">
    <source>
        <dbReference type="EMBL" id="KKS97351.1"/>
    </source>
</evidence>
<feature type="binding site" evidence="7">
    <location>
        <position position="208"/>
    </location>
    <ligand>
        <name>ATP</name>
        <dbReference type="ChEBI" id="CHEBI:30616"/>
    </ligand>
</feature>
<evidence type="ECO:0000256" key="6">
    <source>
        <dbReference type="ARBA" id="ARBA00023146"/>
    </source>
</evidence>
<dbReference type="InterPro" id="IPR014729">
    <property type="entry name" value="Rossmann-like_a/b/a_fold"/>
</dbReference>
<comment type="function">
    <text evidence="7">Catalyzes the attachment of glutamate to tRNA(Glu) in a two-step reaction: glutamate is first activated by ATP to form Glu-AMP and then transferred to the acceptor end of tRNA(Glu).</text>
</comment>
<dbReference type="SUPFAM" id="SSF52374">
    <property type="entry name" value="Nucleotidylyl transferase"/>
    <property type="match status" value="1"/>
</dbReference>
<proteinExistence type="inferred from homology"/>
<dbReference type="InterPro" id="IPR045462">
    <property type="entry name" value="aa-tRNA-synth_I_cd-bd"/>
</dbReference>
<dbReference type="Proteomes" id="UP000034090">
    <property type="component" value="Unassembled WGS sequence"/>
</dbReference>
<dbReference type="Gene3D" id="3.40.50.620">
    <property type="entry name" value="HUPs"/>
    <property type="match status" value="2"/>
</dbReference>
<dbReference type="InterPro" id="IPR020058">
    <property type="entry name" value="Glu/Gln-tRNA-synth_Ib_cat-dom"/>
</dbReference>
<feature type="short sequence motif" description="'KMSKS' region" evidence="7">
    <location>
        <begin position="205"/>
        <end position="209"/>
    </location>
</feature>
<name>A0A0G1FQP0_9BACT</name>
<comment type="subcellular location">
    <subcellularLocation>
        <location evidence="7">Cytoplasm</location>
    </subcellularLocation>
</comment>
<keyword evidence="3 7" id="KW-0547">Nucleotide-binding</keyword>
<dbReference type="CDD" id="cd00808">
    <property type="entry name" value="GluRS_core"/>
    <property type="match status" value="1"/>
</dbReference>
<dbReference type="PRINTS" id="PR00987">
    <property type="entry name" value="TRNASYNTHGLU"/>
</dbReference>
<dbReference type="Pfam" id="PF19269">
    <property type="entry name" value="Anticodon_2"/>
    <property type="match status" value="1"/>
</dbReference>
<keyword evidence="2 7" id="KW-0436">Ligase</keyword>
<feature type="domain" description="Glutamyl/glutaminyl-tRNA synthetase class Ib catalytic" evidence="8">
    <location>
        <begin position="108"/>
        <end position="274"/>
    </location>
</feature>
<dbReference type="PANTHER" id="PTHR43311">
    <property type="entry name" value="GLUTAMATE--TRNA LIGASE"/>
    <property type="match status" value="1"/>
</dbReference>
<dbReference type="PANTHER" id="PTHR43311:SF2">
    <property type="entry name" value="GLUTAMATE--TRNA LIGASE, MITOCHONDRIAL-RELATED"/>
    <property type="match status" value="1"/>
</dbReference>
<comment type="caution">
    <text evidence="7">Lacks conserved residue(s) required for the propagation of feature annotation.</text>
</comment>
<feature type="domain" description="Aminoacyl-tRNA synthetase class I anticodon-binding" evidence="9">
    <location>
        <begin position="289"/>
        <end position="421"/>
    </location>
</feature>
<dbReference type="InterPro" id="IPR049940">
    <property type="entry name" value="GluQ/Sye"/>
</dbReference>
<protein>
    <recommendedName>
        <fullName evidence="7">Glutamate--tRNA ligase</fullName>
        <ecNumber evidence="7">6.1.1.17</ecNumber>
    </recommendedName>
    <alternativeName>
        <fullName evidence="7">Glutamyl-tRNA synthetase</fullName>
        <shortName evidence="7">GluRS</shortName>
    </alternativeName>
</protein>
<keyword evidence="5 7" id="KW-0648">Protein biosynthesis</keyword>
<evidence type="ECO:0000259" key="8">
    <source>
        <dbReference type="Pfam" id="PF00749"/>
    </source>
</evidence>
<accession>A0A0G1FQP0</accession>
<evidence type="ECO:0000259" key="9">
    <source>
        <dbReference type="Pfam" id="PF19269"/>
    </source>
</evidence>
<evidence type="ECO:0000256" key="3">
    <source>
        <dbReference type="ARBA" id="ARBA00022741"/>
    </source>
</evidence>
<dbReference type="AlphaFoldDB" id="A0A0G1FQP0"/>
<keyword evidence="4 7" id="KW-0067">ATP-binding</keyword>
<dbReference type="GO" id="GO:0005829">
    <property type="term" value="C:cytosol"/>
    <property type="evidence" value="ECO:0007669"/>
    <property type="project" value="TreeGrafter"/>
</dbReference>
<organism evidence="10 11">
    <name type="scientific">Candidatus Woesebacteria bacterium GW2011_GWB1_43_14</name>
    <dbReference type="NCBI Taxonomy" id="1618578"/>
    <lineage>
        <taxon>Bacteria</taxon>
        <taxon>Candidatus Woeseibacteriota</taxon>
    </lineage>
</organism>
<sequence>MIRVRIAPSPTGLAHIGTAYTALFNYAFAKKNKGRFVVRIEDTDQKRHIKEAEKAIFEGLTWLGIDWDESVNTKGEYGPYRQSERLKLYDKKAKELLSRDLAYKDKGAVRFKNPGIEVVWDDLVKGKISFPGTEITDFVIIKSDGFPTYNFAVTIDDIEMKITHVIRGEEHVSNTPRQLALYKAFGVNPPFFAHHPTLRNKDHKKLSKRRDPVDIGIYKKQGYLPEALINFLALLGWSHPKGKEIFGLQEFIDNFSLERVRKSGPFFNIEKLDWLNGQYIKNMSDSELFHQLKIYLGEDYNLKMVEKTVPLVRDRIKNFSEYISLAGFFFEEPEAVKDLLGENARGHLEAAYQFLKGVKKWNRETINKGLLEVIATNEFHTGEFFMDLRIAVSGQKVTPPINESIALLGKDIITDRIKKLI</sequence>
<dbReference type="HAMAP" id="MF_00022">
    <property type="entry name" value="Glu_tRNA_synth_type1"/>
    <property type="match status" value="1"/>
</dbReference>
<dbReference type="GO" id="GO:0006424">
    <property type="term" value="P:glutamyl-tRNA aminoacylation"/>
    <property type="evidence" value="ECO:0007669"/>
    <property type="project" value="UniProtKB-UniRule"/>
</dbReference>
<keyword evidence="7" id="KW-0963">Cytoplasm</keyword>
<evidence type="ECO:0000256" key="5">
    <source>
        <dbReference type="ARBA" id="ARBA00022917"/>
    </source>
</evidence>
<dbReference type="InterPro" id="IPR033910">
    <property type="entry name" value="GluRS_core"/>
</dbReference>
<keyword evidence="6 7" id="KW-0030">Aminoacyl-tRNA synthetase</keyword>
<dbReference type="STRING" id="1618578.UV74_C0013G0473"/>
<comment type="subunit">
    <text evidence="7">Monomer.</text>
</comment>
<dbReference type="InterPro" id="IPR004527">
    <property type="entry name" value="Glu-tRNA-ligase_bac/mito"/>
</dbReference>
<dbReference type="PATRIC" id="fig|1618578.3.peg.828"/>
<feature type="domain" description="Glutamyl/glutaminyl-tRNA synthetase class Ib catalytic" evidence="8">
    <location>
        <begin position="2"/>
        <end position="106"/>
    </location>
</feature>
<comment type="similarity">
    <text evidence="1 7">Belongs to the class-I aminoacyl-tRNA synthetase family. Glutamate--tRNA ligase type 1 subfamily.</text>
</comment>
<dbReference type="SUPFAM" id="SSF48163">
    <property type="entry name" value="An anticodon-binding domain of class I aminoacyl-tRNA synthetases"/>
    <property type="match status" value="1"/>
</dbReference>
<evidence type="ECO:0000256" key="1">
    <source>
        <dbReference type="ARBA" id="ARBA00007894"/>
    </source>
</evidence>
<dbReference type="Pfam" id="PF00749">
    <property type="entry name" value="tRNA-synt_1c"/>
    <property type="match status" value="2"/>
</dbReference>
<dbReference type="NCBIfam" id="TIGR00464">
    <property type="entry name" value="gltX_bact"/>
    <property type="match status" value="1"/>
</dbReference>
<evidence type="ECO:0000256" key="7">
    <source>
        <dbReference type="HAMAP-Rule" id="MF_00022"/>
    </source>
</evidence>
<feature type="short sequence motif" description="'HIGH' region" evidence="7">
    <location>
        <begin position="8"/>
        <end position="18"/>
    </location>
</feature>
<evidence type="ECO:0000256" key="4">
    <source>
        <dbReference type="ARBA" id="ARBA00022840"/>
    </source>
</evidence>
<evidence type="ECO:0000313" key="11">
    <source>
        <dbReference type="Proteomes" id="UP000034090"/>
    </source>
</evidence>